<reference evidence="2 3" key="1">
    <citation type="submission" date="2020-02" db="EMBL/GenBank/DDBJ databases">
        <authorList>
            <person name="Ma Q."/>
            <person name="Huang Y."/>
            <person name="Song X."/>
            <person name="Pei D."/>
        </authorList>
    </citation>
    <scope>NUCLEOTIDE SEQUENCE [LARGE SCALE GENOMIC DNA]</scope>
    <source>
        <strain evidence="2">Sxm20200214</strain>
        <tissue evidence="2">Leaf</tissue>
    </source>
</reference>
<evidence type="ECO:0000313" key="2">
    <source>
        <dbReference type="EMBL" id="KAG2299082.1"/>
    </source>
</evidence>
<protein>
    <submittedName>
        <fullName evidence="2">Uncharacterized protein</fullName>
    </submittedName>
</protein>
<feature type="region of interest" description="Disordered" evidence="1">
    <location>
        <begin position="1"/>
        <end position="43"/>
    </location>
</feature>
<dbReference type="AlphaFoldDB" id="A0A8X7S3M8"/>
<feature type="compositionally biased region" description="Polar residues" evidence="1">
    <location>
        <begin position="1"/>
        <end position="14"/>
    </location>
</feature>
<keyword evidence="3" id="KW-1185">Reference proteome</keyword>
<name>A0A8X7S3M8_BRACI</name>
<accession>A0A8X7S3M8</accession>
<dbReference type="Proteomes" id="UP000886595">
    <property type="component" value="Unassembled WGS sequence"/>
</dbReference>
<dbReference type="EMBL" id="JAAMPC010000008">
    <property type="protein sequence ID" value="KAG2299082.1"/>
    <property type="molecule type" value="Genomic_DNA"/>
</dbReference>
<evidence type="ECO:0000313" key="3">
    <source>
        <dbReference type="Proteomes" id="UP000886595"/>
    </source>
</evidence>
<evidence type="ECO:0000256" key="1">
    <source>
        <dbReference type="SAM" id="MobiDB-lite"/>
    </source>
</evidence>
<proteinExistence type="predicted"/>
<gene>
    <name evidence="2" type="ORF">Bca52824_035554</name>
</gene>
<comment type="caution">
    <text evidence="2">The sequence shown here is derived from an EMBL/GenBank/DDBJ whole genome shotgun (WGS) entry which is preliminary data.</text>
</comment>
<sequence length="102" mass="11315">MNRWNSRLRPTSAATRKAKTTGDDKEKRKQRSPGYSIIHEGSETSPFPVKAEELEEFCRTGVWSGVSIAGLFTIGGIIFDDLVFVATSSSLKKISFQADMQD</sequence>
<organism evidence="2 3">
    <name type="scientific">Brassica carinata</name>
    <name type="common">Ethiopian mustard</name>
    <name type="synonym">Abyssinian cabbage</name>
    <dbReference type="NCBI Taxonomy" id="52824"/>
    <lineage>
        <taxon>Eukaryota</taxon>
        <taxon>Viridiplantae</taxon>
        <taxon>Streptophyta</taxon>
        <taxon>Embryophyta</taxon>
        <taxon>Tracheophyta</taxon>
        <taxon>Spermatophyta</taxon>
        <taxon>Magnoliopsida</taxon>
        <taxon>eudicotyledons</taxon>
        <taxon>Gunneridae</taxon>
        <taxon>Pentapetalae</taxon>
        <taxon>rosids</taxon>
        <taxon>malvids</taxon>
        <taxon>Brassicales</taxon>
        <taxon>Brassicaceae</taxon>
        <taxon>Brassiceae</taxon>
        <taxon>Brassica</taxon>
    </lineage>
</organism>